<evidence type="ECO:0000313" key="1">
    <source>
        <dbReference type="EMBL" id="ACM07091.1"/>
    </source>
</evidence>
<dbReference type="AlphaFoldDB" id="B9L3J5"/>
<dbReference type="Proteomes" id="UP000000447">
    <property type="component" value="Plasmid unnamed"/>
</dbReference>
<geneLocation type="plasmid" evidence="2">
    <name>Tros</name>
</geneLocation>
<gene>
    <name evidence="1" type="ordered locus">trd_A0359</name>
</gene>
<dbReference type="EMBL" id="CP001276">
    <property type="protein sequence ID" value="ACM07091.1"/>
    <property type="molecule type" value="Genomic_DNA"/>
</dbReference>
<accession>B9L3J5</accession>
<evidence type="ECO:0000313" key="2">
    <source>
        <dbReference type="Proteomes" id="UP000000447"/>
    </source>
</evidence>
<keyword evidence="2" id="KW-1185">Reference proteome</keyword>
<organism evidence="1 2">
    <name type="scientific">Thermomicrobium roseum (strain ATCC 27502 / DSM 5159 / P-2)</name>
    <dbReference type="NCBI Taxonomy" id="309801"/>
    <lineage>
        <taxon>Bacteria</taxon>
        <taxon>Pseudomonadati</taxon>
        <taxon>Thermomicrobiota</taxon>
        <taxon>Thermomicrobia</taxon>
        <taxon>Thermomicrobiales</taxon>
        <taxon>Thermomicrobiaceae</taxon>
        <taxon>Thermomicrobium</taxon>
    </lineage>
</organism>
<name>B9L3J5_THERP</name>
<proteinExistence type="predicted"/>
<dbReference type="KEGG" id="tro:trd_A0359"/>
<reference evidence="1 2" key="1">
    <citation type="journal article" date="2009" name="PLoS ONE">
        <title>Complete genome sequence of the aerobic CO-oxidizing thermophile Thermomicrobium roseum.</title>
        <authorList>
            <person name="Wu D."/>
            <person name="Raymond J."/>
            <person name="Wu M."/>
            <person name="Chatterji S."/>
            <person name="Ren Q."/>
            <person name="Graham J.E."/>
            <person name="Bryant D.A."/>
            <person name="Robb F."/>
            <person name="Colman A."/>
            <person name="Tallon L.J."/>
            <person name="Badger J.H."/>
            <person name="Madupu R."/>
            <person name="Ward N.L."/>
            <person name="Eisen J.A."/>
        </authorList>
    </citation>
    <scope>NUCLEOTIDE SEQUENCE [LARGE SCALE GENOMIC DNA]</scope>
    <source>
        <strain evidence="2">ATCC 27502 / DSM 5159 / P-2</strain>
        <plasmid evidence="1">unnamed</plasmid>
    </source>
</reference>
<protein>
    <submittedName>
        <fullName evidence="1">Uncharacterized protein</fullName>
    </submittedName>
</protein>
<dbReference type="HOGENOM" id="CLU_3085759_0_0_0"/>
<sequence>MMTAVSPSVRRVDVWYSLRSTSSGQGAGSVADGSAIATAHHPVGKPRRARFA</sequence>
<keyword evidence="1" id="KW-0614">Plasmid</keyword>